<dbReference type="RefSeq" id="WP_188596977.1">
    <property type="nucleotide sequence ID" value="NZ_BMNL01000004.1"/>
</dbReference>
<protein>
    <submittedName>
        <fullName evidence="2">Uncharacterized protein</fullName>
    </submittedName>
</protein>
<dbReference type="Proteomes" id="UP000610960">
    <property type="component" value="Unassembled WGS sequence"/>
</dbReference>
<reference evidence="2" key="1">
    <citation type="journal article" date="2014" name="Int. J. Syst. Evol. Microbiol.">
        <title>Complete genome sequence of Corynebacterium casei LMG S-19264T (=DSM 44701T), isolated from a smear-ripened cheese.</title>
        <authorList>
            <consortium name="US DOE Joint Genome Institute (JGI-PGF)"/>
            <person name="Walter F."/>
            <person name="Albersmeier A."/>
            <person name="Kalinowski J."/>
            <person name="Ruckert C."/>
        </authorList>
    </citation>
    <scope>NUCLEOTIDE SEQUENCE</scope>
    <source>
        <strain evidence="2">JCM 10088</strain>
    </source>
</reference>
<keyword evidence="1" id="KW-1133">Transmembrane helix</keyword>
<dbReference type="AlphaFoldDB" id="A0A830GZ81"/>
<sequence>MQAKGQARLIEAMIALGILVMLVSLLPLMSRFPETPTTIPQSGASQLYVTQIVNGLAVNPSFLGAVQSGNWSRVYELINNIVPPQYNWRLIIEPLSTSVGTSNGMIPITVYLPSTPPVSPITIPIDLNVKFINSALAGANKINLTLPLSNVGFYIKDQNEWIPIAWWLEYLDNESGDARIWLSIPAHKEQVIYMTIGPGGKPIYPNGSLCNVPYNYNDTCTGYSVGGISAFYGATLGLPYGKYDMDPSEIFPFYTNFTNDDGVSITPSNGASYATGTGLQVLIPGNTGGGVEVSFTADLPQLTSGFATYYIQSTYSVAINYSSTIEYKINNNGYYFDMMLHVHSSGQNALSGTLQETGTSGLSVYPPLLSYKMAYKALLNCTTEGVNYLTVSDYAYVLNYYTGQLQSTGWAAGKRQLASCPTSIPVTIYIEGINPSNYILYNDTFTIYDLWWVPLYFNSSATIAIPYSVNYGYGSVVPIRYQYRYPVSFMVPTASDYALMELSNGSIYILGLSIGSIG</sequence>
<evidence type="ECO:0000256" key="1">
    <source>
        <dbReference type="SAM" id="Phobius"/>
    </source>
</evidence>
<dbReference type="OrthoDB" id="27905at2157"/>
<evidence type="ECO:0000313" key="3">
    <source>
        <dbReference type="Proteomes" id="UP000610960"/>
    </source>
</evidence>
<organism evidence="2 3">
    <name type="scientific">Thermocladium modestius</name>
    <dbReference type="NCBI Taxonomy" id="62609"/>
    <lineage>
        <taxon>Archaea</taxon>
        <taxon>Thermoproteota</taxon>
        <taxon>Thermoprotei</taxon>
        <taxon>Thermoproteales</taxon>
        <taxon>Thermoproteaceae</taxon>
        <taxon>Thermocladium</taxon>
    </lineage>
</organism>
<feature type="transmembrane region" description="Helical" evidence="1">
    <location>
        <begin position="12"/>
        <end position="30"/>
    </location>
</feature>
<dbReference type="EMBL" id="BMNL01000004">
    <property type="protein sequence ID" value="GGP22129.1"/>
    <property type="molecule type" value="Genomic_DNA"/>
</dbReference>
<evidence type="ECO:0000313" key="2">
    <source>
        <dbReference type="EMBL" id="GGP22129.1"/>
    </source>
</evidence>
<proteinExistence type="predicted"/>
<accession>A0A830GZ81</accession>
<gene>
    <name evidence="2" type="ORF">GCM10007981_16950</name>
</gene>
<keyword evidence="1" id="KW-0472">Membrane</keyword>
<reference evidence="2" key="2">
    <citation type="submission" date="2020-09" db="EMBL/GenBank/DDBJ databases">
        <authorList>
            <person name="Sun Q."/>
            <person name="Ohkuma M."/>
        </authorList>
    </citation>
    <scope>NUCLEOTIDE SEQUENCE</scope>
    <source>
        <strain evidence="2">JCM 10088</strain>
    </source>
</reference>
<keyword evidence="1" id="KW-0812">Transmembrane</keyword>
<name>A0A830GZ81_9CREN</name>
<keyword evidence="3" id="KW-1185">Reference proteome</keyword>
<comment type="caution">
    <text evidence="2">The sequence shown here is derived from an EMBL/GenBank/DDBJ whole genome shotgun (WGS) entry which is preliminary data.</text>
</comment>